<comment type="caution">
    <text evidence="1">The sequence shown here is derived from an EMBL/GenBank/DDBJ whole genome shotgun (WGS) entry which is preliminary data.</text>
</comment>
<dbReference type="SUPFAM" id="SSF110391">
    <property type="entry name" value="GlpP-like"/>
    <property type="match status" value="1"/>
</dbReference>
<dbReference type="InterPro" id="IPR013785">
    <property type="entry name" value="Aldolase_TIM"/>
</dbReference>
<evidence type="ECO:0000313" key="2">
    <source>
        <dbReference type="Proteomes" id="UP000886883"/>
    </source>
</evidence>
<reference evidence="1" key="1">
    <citation type="journal article" date="2021" name="PeerJ">
        <title>Extensive microbial diversity within the chicken gut microbiome revealed by metagenomics and culture.</title>
        <authorList>
            <person name="Gilroy R."/>
            <person name="Ravi A."/>
            <person name="Getino M."/>
            <person name="Pursley I."/>
            <person name="Horton D.L."/>
            <person name="Alikhan N.F."/>
            <person name="Baker D."/>
            <person name="Gharbi K."/>
            <person name="Hall N."/>
            <person name="Watson M."/>
            <person name="Adriaenssens E.M."/>
            <person name="Foster-Nyarko E."/>
            <person name="Jarju S."/>
            <person name="Secka A."/>
            <person name="Antonio M."/>
            <person name="Oren A."/>
            <person name="Chaudhuri R.R."/>
            <person name="La Ragione R."/>
            <person name="Hildebrand F."/>
            <person name="Pallen M.J."/>
        </authorList>
    </citation>
    <scope>NUCLEOTIDE SEQUENCE</scope>
    <source>
        <strain evidence="1">USAMLcec3-2134</strain>
    </source>
</reference>
<reference evidence="1" key="2">
    <citation type="submission" date="2021-04" db="EMBL/GenBank/DDBJ databases">
        <authorList>
            <person name="Gilroy R."/>
        </authorList>
    </citation>
    <scope>NUCLEOTIDE SEQUENCE</scope>
    <source>
        <strain evidence="1">USAMLcec3-2134</strain>
    </source>
</reference>
<dbReference type="PANTHER" id="PTHR35787">
    <property type="entry name" value="GLYCEROL UPTAKE OPERON ANTITERMINATOR REGULATORY PROTEIN"/>
    <property type="match status" value="1"/>
</dbReference>
<sequence>MEFRELLETSPVIAAAKDEEGLKRALETDCGIVFTLYGNLCTVEGMVKRIREAGKMAVVHMDLIQGLGGREIAVDFLKDSAGAQGVISTKIALVRRAMELGMAGIWRTFLVDSIALNNTKKQLSAAAPDAVEILPGILPRIIREIRSCTGVPIIAGGLLSDKKDVLEALDAGAWAVSSTREELWKL</sequence>
<dbReference type="InterPro" id="IPR006699">
    <property type="entry name" value="GlpP"/>
</dbReference>
<dbReference type="EMBL" id="DWXE01000043">
    <property type="protein sequence ID" value="HJB92051.1"/>
    <property type="molecule type" value="Genomic_DNA"/>
</dbReference>
<proteinExistence type="predicted"/>
<accession>A0A9D2MT98</accession>
<name>A0A9D2MT98_9FIRM</name>
<organism evidence="1 2">
    <name type="scientific">Candidatus Eisenbergiella merdigallinarum</name>
    <dbReference type="NCBI Taxonomy" id="2838552"/>
    <lineage>
        <taxon>Bacteria</taxon>
        <taxon>Bacillati</taxon>
        <taxon>Bacillota</taxon>
        <taxon>Clostridia</taxon>
        <taxon>Lachnospirales</taxon>
        <taxon>Lachnospiraceae</taxon>
        <taxon>Eisenbergiella</taxon>
    </lineage>
</organism>
<dbReference type="Pfam" id="PF04309">
    <property type="entry name" value="G3P_antiterm"/>
    <property type="match status" value="1"/>
</dbReference>
<protein>
    <submittedName>
        <fullName evidence="1">Glycerol-3-phosphate responsive antiterminator</fullName>
    </submittedName>
</protein>
<dbReference type="Gene3D" id="3.20.20.70">
    <property type="entry name" value="Aldolase class I"/>
    <property type="match status" value="1"/>
</dbReference>
<dbReference type="PIRSF" id="PIRSF016897">
    <property type="entry name" value="GlpP"/>
    <property type="match status" value="1"/>
</dbReference>
<dbReference type="GO" id="GO:0006355">
    <property type="term" value="P:regulation of DNA-templated transcription"/>
    <property type="evidence" value="ECO:0007669"/>
    <property type="project" value="InterPro"/>
</dbReference>
<dbReference type="AlphaFoldDB" id="A0A9D2MT98"/>
<evidence type="ECO:0000313" key="1">
    <source>
        <dbReference type="EMBL" id="HJB92051.1"/>
    </source>
</evidence>
<dbReference type="GO" id="GO:0006071">
    <property type="term" value="P:glycerol metabolic process"/>
    <property type="evidence" value="ECO:0007669"/>
    <property type="project" value="InterPro"/>
</dbReference>
<dbReference type="PANTHER" id="PTHR35787:SF1">
    <property type="entry name" value="GLYCEROL UPTAKE OPERON ANTITERMINATOR REGULATORY PROTEIN"/>
    <property type="match status" value="1"/>
</dbReference>
<gene>
    <name evidence="1" type="ORF">H9763_11390</name>
</gene>
<dbReference type="Proteomes" id="UP000886883">
    <property type="component" value="Unassembled WGS sequence"/>
</dbReference>